<dbReference type="Proteomes" id="UP000431684">
    <property type="component" value="Unassembled WGS sequence"/>
</dbReference>
<gene>
    <name evidence="1" type="ORF">GJV26_20855</name>
</gene>
<comment type="caution">
    <text evidence="1">The sequence shown here is derived from an EMBL/GenBank/DDBJ whole genome shotgun (WGS) entry which is preliminary data.</text>
</comment>
<dbReference type="AlphaFoldDB" id="A0A6I3XSZ6"/>
<organism evidence="1 2">
    <name type="scientific">Pseudoduganella dura</name>
    <dbReference type="NCBI Taxonomy" id="321982"/>
    <lineage>
        <taxon>Bacteria</taxon>
        <taxon>Pseudomonadati</taxon>
        <taxon>Pseudomonadota</taxon>
        <taxon>Betaproteobacteria</taxon>
        <taxon>Burkholderiales</taxon>
        <taxon>Oxalobacteraceae</taxon>
        <taxon>Telluria group</taxon>
        <taxon>Pseudoduganella</taxon>
    </lineage>
</organism>
<keyword evidence="2" id="KW-1185">Reference proteome</keyword>
<proteinExistence type="predicted"/>
<reference evidence="1 2" key="1">
    <citation type="submission" date="2019-11" db="EMBL/GenBank/DDBJ databases">
        <title>Draft Genome Sequences of Six Type Strains of the Genus Massilia.</title>
        <authorList>
            <person name="Miess H."/>
            <person name="Frediansyah A."/>
            <person name="Goeker M."/>
            <person name="Gross H."/>
        </authorList>
    </citation>
    <scope>NUCLEOTIDE SEQUENCE [LARGE SCALE GENOMIC DNA]</scope>
    <source>
        <strain evidence="1 2">DSM 17513</strain>
    </source>
</reference>
<name>A0A6I3XSZ6_9BURK</name>
<accession>A0A6I3XSZ6</accession>
<evidence type="ECO:0000313" key="1">
    <source>
        <dbReference type="EMBL" id="MUI14895.1"/>
    </source>
</evidence>
<sequence length="130" mass="14399">MNILDFNALLVLAAQSDTIDIPCECVIHRADGWISRPATLDPALLVPVGTLREDPFVEPTFAEYHPGGTRYDSPDAPIAPRWYPYNRCDAAHCRNCGRAWLCYTEAGGYFVDPRIRALRAAPLVDAPLEA</sequence>
<protein>
    <submittedName>
        <fullName evidence="1">Uncharacterized protein</fullName>
    </submittedName>
</protein>
<dbReference type="EMBL" id="WNWM01000002">
    <property type="protein sequence ID" value="MUI14895.1"/>
    <property type="molecule type" value="Genomic_DNA"/>
</dbReference>
<dbReference type="RefSeq" id="WP_155710652.1">
    <property type="nucleotide sequence ID" value="NZ_BMWU01000079.1"/>
</dbReference>
<evidence type="ECO:0000313" key="2">
    <source>
        <dbReference type="Proteomes" id="UP000431684"/>
    </source>
</evidence>
<dbReference type="OrthoDB" id="6888798at2"/>